<evidence type="ECO:0000313" key="12">
    <source>
        <dbReference type="Proteomes" id="UP000199305"/>
    </source>
</evidence>
<dbReference type="Gene3D" id="1.10.1380.10">
    <property type="entry name" value="Neutral endopeptidase , domain2"/>
    <property type="match status" value="1"/>
</dbReference>
<dbReference type="Gene3D" id="3.40.390.10">
    <property type="entry name" value="Collagenase (Catalytic Domain)"/>
    <property type="match status" value="1"/>
</dbReference>
<keyword evidence="12" id="KW-1185">Reference proteome</keyword>
<gene>
    <name evidence="11" type="ORF">SAMN05216212_2161</name>
</gene>
<dbReference type="PANTHER" id="PTHR11733">
    <property type="entry name" value="ZINC METALLOPROTEASE FAMILY M13 NEPRILYSIN-RELATED"/>
    <property type="match status" value="1"/>
</dbReference>
<evidence type="ECO:0000256" key="1">
    <source>
        <dbReference type="ARBA" id="ARBA00001947"/>
    </source>
</evidence>
<evidence type="ECO:0000256" key="8">
    <source>
        <dbReference type="SAM" id="MobiDB-lite"/>
    </source>
</evidence>
<dbReference type="InterPro" id="IPR024079">
    <property type="entry name" value="MetalloPept_cat_dom_sf"/>
</dbReference>
<comment type="similarity">
    <text evidence="2">Belongs to the peptidase M13 family.</text>
</comment>
<name>A0A1G9ATZ5_9GAMM</name>
<dbReference type="CDD" id="cd08662">
    <property type="entry name" value="M13"/>
    <property type="match status" value="1"/>
</dbReference>
<feature type="domain" description="Peptidase M13 C-terminal" evidence="9">
    <location>
        <begin position="498"/>
        <end position="700"/>
    </location>
</feature>
<dbReference type="SUPFAM" id="SSF55486">
    <property type="entry name" value="Metalloproteases ('zincins'), catalytic domain"/>
    <property type="match status" value="1"/>
</dbReference>
<evidence type="ECO:0000256" key="6">
    <source>
        <dbReference type="ARBA" id="ARBA00022833"/>
    </source>
</evidence>
<keyword evidence="6" id="KW-0862">Zinc</keyword>
<proteinExistence type="inferred from homology"/>
<evidence type="ECO:0000313" key="11">
    <source>
        <dbReference type="EMBL" id="SDK30751.1"/>
    </source>
</evidence>
<keyword evidence="5" id="KW-0378">Hydrolase</keyword>
<dbReference type="InterPro" id="IPR008753">
    <property type="entry name" value="Peptidase_M13_N"/>
</dbReference>
<dbReference type="InterPro" id="IPR000718">
    <property type="entry name" value="Peptidase_M13"/>
</dbReference>
<feature type="region of interest" description="Disordered" evidence="8">
    <location>
        <begin position="21"/>
        <end position="51"/>
    </location>
</feature>
<dbReference type="PANTHER" id="PTHR11733:SF167">
    <property type="entry name" value="FI17812P1-RELATED"/>
    <property type="match status" value="1"/>
</dbReference>
<evidence type="ECO:0000256" key="7">
    <source>
        <dbReference type="ARBA" id="ARBA00023049"/>
    </source>
</evidence>
<dbReference type="GO" id="GO:0046872">
    <property type="term" value="F:metal ion binding"/>
    <property type="evidence" value="ECO:0007669"/>
    <property type="project" value="UniProtKB-KW"/>
</dbReference>
<dbReference type="PROSITE" id="PS51885">
    <property type="entry name" value="NEPRILYSIN"/>
    <property type="match status" value="1"/>
</dbReference>
<dbReference type="InterPro" id="IPR042089">
    <property type="entry name" value="Peptidase_M13_dom_2"/>
</dbReference>
<dbReference type="RefSeq" id="WP_175453083.1">
    <property type="nucleotide sequence ID" value="NZ_FNFH01000003.1"/>
</dbReference>
<sequence length="703" mass="78743">MNRNILLVLVALCISGCTEKSPSTVAHGDSASVSTSAAKRDNPPPSTASAQVKATVGNWGVDLNAMKASTPPGDDFNAFVNGKWIEKFDIPADRATYGAFHQLRERSTEQVHAILKRLADSNPTAGSLEQKVGDYYRTWMDQEAINKAGITAVQEHLKAISSITKRADLARHMASLHLSAPFEIGIIPDPADTTRYTAYLAQAGLGMPDRDYYLKDDQRFEEFRAAYRAYLIQLHKLAGIDDATSRTDNIIALEKRMAESHWTKAESRDIKKIYNPMAVGDVQNLAPQLPWAEILETMGLASEDNIVVIQPSAIEAAGELFSDVPVSTWKDYLRIHLISDNAPYLGNDFDHANFTFFKQTLKGTEQQRERWKRGADLVNENLGEAVGKLYVAQHFSPSAKAAMEELVGNLSMALKERLETNTWMDDQTRAAALAKLETFESRIGYPSKWTDYTDLEITDGDMLGNAMRLVEFHWKQQVDRLNQPVDRALWPYPPQTVNASYNPLLNQITFPAGILQPPFFDLAADPAVNYGAIGMVIGHEIGHGFDDQGRRFDEQGRIRDWWTEAADSAFKHRSQKLVEQYNAFSPLEGMNIDGQLTLGENIGDLGGLEIAYSAYRRHVSEHGAPPVRDGFTGDQRFFLAFAQAFRAKQREDHLRQQLVTDPHSPAEYRVNGVVRNVDAWYAAFDVEEDDALYLSPDDRVRIW</sequence>
<organism evidence="11 12">
    <name type="scientific">Microbulbifer yueqingensis</name>
    <dbReference type="NCBI Taxonomy" id="658219"/>
    <lineage>
        <taxon>Bacteria</taxon>
        <taxon>Pseudomonadati</taxon>
        <taxon>Pseudomonadota</taxon>
        <taxon>Gammaproteobacteria</taxon>
        <taxon>Cellvibrionales</taxon>
        <taxon>Microbulbiferaceae</taxon>
        <taxon>Microbulbifer</taxon>
    </lineage>
</organism>
<dbReference type="PRINTS" id="PR00786">
    <property type="entry name" value="NEPRILYSIN"/>
</dbReference>
<keyword evidence="7" id="KW-0482">Metalloprotease</keyword>
<evidence type="ECO:0000259" key="9">
    <source>
        <dbReference type="Pfam" id="PF01431"/>
    </source>
</evidence>
<comment type="cofactor">
    <cofactor evidence="1">
        <name>Zn(2+)</name>
        <dbReference type="ChEBI" id="CHEBI:29105"/>
    </cofactor>
</comment>
<keyword evidence="4" id="KW-0479">Metal-binding</keyword>
<dbReference type="InterPro" id="IPR018497">
    <property type="entry name" value="Peptidase_M13_C"/>
</dbReference>
<evidence type="ECO:0000256" key="3">
    <source>
        <dbReference type="ARBA" id="ARBA00022670"/>
    </source>
</evidence>
<evidence type="ECO:0000256" key="4">
    <source>
        <dbReference type="ARBA" id="ARBA00022723"/>
    </source>
</evidence>
<dbReference type="GO" id="GO:0004222">
    <property type="term" value="F:metalloendopeptidase activity"/>
    <property type="evidence" value="ECO:0007669"/>
    <property type="project" value="InterPro"/>
</dbReference>
<dbReference type="AlphaFoldDB" id="A0A1G9ATZ5"/>
<protein>
    <submittedName>
        <fullName evidence="11">Endothelin-converting enzyme/putative endopeptidase</fullName>
    </submittedName>
</protein>
<reference evidence="12" key="1">
    <citation type="submission" date="2016-10" db="EMBL/GenBank/DDBJ databases">
        <authorList>
            <person name="Varghese N."/>
            <person name="Submissions S."/>
        </authorList>
    </citation>
    <scope>NUCLEOTIDE SEQUENCE [LARGE SCALE GENOMIC DNA]</scope>
    <source>
        <strain evidence="12">CGMCC 1.10658</strain>
    </source>
</reference>
<dbReference type="STRING" id="658219.SAMN05216212_2161"/>
<keyword evidence="3" id="KW-0645">Protease</keyword>
<dbReference type="Pfam" id="PF05649">
    <property type="entry name" value="Peptidase_M13_N"/>
    <property type="match status" value="1"/>
</dbReference>
<dbReference type="Proteomes" id="UP000199305">
    <property type="component" value="Unassembled WGS sequence"/>
</dbReference>
<evidence type="ECO:0000256" key="2">
    <source>
        <dbReference type="ARBA" id="ARBA00007357"/>
    </source>
</evidence>
<dbReference type="GO" id="GO:0005886">
    <property type="term" value="C:plasma membrane"/>
    <property type="evidence" value="ECO:0007669"/>
    <property type="project" value="TreeGrafter"/>
</dbReference>
<evidence type="ECO:0000259" key="10">
    <source>
        <dbReference type="Pfam" id="PF05649"/>
    </source>
</evidence>
<dbReference type="EMBL" id="FNFH01000003">
    <property type="protein sequence ID" value="SDK30751.1"/>
    <property type="molecule type" value="Genomic_DNA"/>
</dbReference>
<dbReference type="GO" id="GO:0016485">
    <property type="term" value="P:protein processing"/>
    <property type="evidence" value="ECO:0007669"/>
    <property type="project" value="TreeGrafter"/>
</dbReference>
<accession>A0A1G9ATZ5</accession>
<feature type="domain" description="Peptidase M13 N-terminal" evidence="10">
    <location>
        <begin position="72"/>
        <end position="446"/>
    </location>
</feature>
<dbReference type="Pfam" id="PF01431">
    <property type="entry name" value="Peptidase_M13"/>
    <property type="match status" value="1"/>
</dbReference>
<evidence type="ECO:0000256" key="5">
    <source>
        <dbReference type="ARBA" id="ARBA00022801"/>
    </source>
</evidence>